<reference evidence="2" key="1">
    <citation type="submission" date="2020-02" db="EMBL/GenBank/DDBJ databases">
        <title>Relaxed selection underlies rapid genomic changes in the transitions from sociality to social parasitism in ants.</title>
        <authorList>
            <person name="Bi X."/>
        </authorList>
    </citation>
    <scope>NUCLEOTIDE SEQUENCE</scope>
    <source>
        <strain evidence="2">BGI-DK2013a</strain>
        <tissue evidence="2">Whole body</tissue>
    </source>
</reference>
<dbReference type="Gene3D" id="1.10.10.1450">
    <property type="match status" value="1"/>
</dbReference>
<dbReference type="Gene3D" id="3.30.420.10">
    <property type="entry name" value="Ribonuclease H-like superfamily/Ribonuclease H"/>
    <property type="match status" value="1"/>
</dbReference>
<dbReference type="InterPro" id="IPR052709">
    <property type="entry name" value="Transposase-MT_Hybrid"/>
</dbReference>
<sequence length="313" mass="36733">MERDILTKQRTNIKFLVKLGKNGQEILQMLDMVYGESAMKRRTMYKWVDSRVDDDARAGHPSTSRVDENIQRVHDLVKADRRITTGISNGSVQTILKENLNMWKLCAKIVPKVLPDEQKQRRVDCCNDWIENAQDSNFLKRVITGDESWIYDPETKRQSEEWLLIVFFDIRGFMEVIPITPQMLRTAVKELQKRQLFVKLKNLRDHIQRYYPVETDLEILEQELQEKLKYAVCVGLIAKYGDDQYCIPTLREEANAVKTAISAFWEIYKNNYQLLNKRKKESGIPSLPHQTQNKYINSSKNDETDSSENSDFF</sequence>
<feature type="non-terminal residue" evidence="2">
    <location>
        <position position="1"/>
    </location>
</feature>
<dbReference type="GO" id="GO:0008168">
    <property type="term" value="F:methyltransferase activity"/>
    <property type="evidence" value="ECO:0007669"/>
    <property type="project" value="UniProtKB-KW"/>
</dbReference>
<dbReference type="GO" id="GO:0032259">
    <property type="term" value="P:methylation"/>
    <property type="evidence" value="ECO:0007669"/>
    <property type="project" value="UniProtKB-KW"/>
</dbReference>
<accession>A0A836EVN5</accession>
<dbReference type="AlphaFoldDB" id="A0A836EVN5"/>
<comment type="caution">
    <text evidence="2">The sequence shown here is derived from an EMBL/GenBank/DDBJ whole genome shotgun (WGS) entry which is preliminary data.</text>
</comment>
<feature type="non-terminal residue" evidence="2">
    <location>
        <position position="313"/>
    </location>
</feature>
<keyword evidence="2" id="KW-0808">Transferase</keyword>
<protein>
    <submittedName>
        <fullName evidence="2">SETMR methyltransferase</fullName>
    </submittedName>
</protein>
<name>A0A836EVN5_9HYME</name>
<evidence type="ECO:0000313" key="3">
    <source>
        <dbReference type="Proteomes" id="UP000667349"/>
    </source>
</evidence>
<dbReference type="PANTHER" id="PTHR46060:SF1">
    <property type="entry name" value="MARINER MOS1 TRANSPOSASE-LIKE PROTEIN"/>
    <property type="match status" value="1"/>
</dbReference>
<evidence type="ECO:0000313" key="2">
    <source>
        <dbReference type="EMBL" id="KAG5308813.1"/>
    </source>
</evidence>
<dbReference type="EMBL" id="JAANHZ010000642">
    <property type="protein sequence ID" value="KAG5308813.1"/>
    <property type="molecule type" value="Genomic_DNA"/>
</dbReference>
<feature type="region of interest" description="Disordered" evidence="1">
    <location>
        <begin position="283"/>
        <end position="313"/>
    </location>
</feature>
<keyword evidence="3" id="KW-1185">Reference proteome</keyword>
<keyword evidence="2" id="KW-0489">Methyltransferase</keyword>
<gene>
    <name evidence="2" type="primary">Setmar_147</name>
    <name evidence="2" type="ORF">G6Z75_0004695</name>
</gene>
<dbReference type="Proteomes" id="UP000667349">
    <property type="component" value="Unassembled WGS sequence"/>
</dbReference>
<evidence type="ECO:0000256" key="1">
    <source>
        <dbReference type="SAM" id="MobiDB-lite"/>
    </source>
</evidence>
<organism evidence="2 3">
    <name type="scientific">Acromyrmex insinuator</name>
    <dbReference type="NCBI Taxonomy" id="230686"/>
    <lineage>
        <taxon>Eukaryota</taxon>
        <taxon>Metazoa</taxon>
        <taxon>Ecdysozoa</taxon>
        <taxon>Arthropoda</taxon>
        <taxon>Hexapoda</taxon>
        <taxon>Insecta</taxon>
        <taxon>Pterygota</taxon>
        <taxon>Neoptera</taxon>
        <taxon>Endopterygota</taxon>
        <taxon>Hymenoptera</taxon>
        <taxon>Apocrita</taxon>
        <taxon>Aculeata</taxon>
        <taxon>Formicoidea</taxon>
        <taxon>Formicidae</taxon>
        <taxon>Myrmicinae</taxon>
        <taxon>Acromyrmex</taxon>
    </lineage>
</organism>
<feature type="compositionally biased region" description="Acidic residues" evidence="1">
    <location>
        <begin position="304"/>
        <end position="313"/>
    </location>
</feature>
<feature type="compositionally biased region" description="Polar residues" evidence="1">
    <location>
        <begin position="288"/>
        <end position="299"/>
    </location>
</feature>
<dbReference type="GO" id="GO:0003676">
    <property type="term" value="F:nucleic acid binding"/>
    <property type="evidence" value="ECO:0007669"/>
    <property type="project" value="InterPro"/>
</dbReference>
<dbReference type="PANTHER" id="PTHR46060">
    <property type="entry name" value="MARINER MOS1 TRANSPOSASE-LIKE PROTEIN"/>
    <property type="match status" value="1"/>
</dbReference>
<dbReference type="InterPro" id="IPR036397">
    <property type="entry name" value="RNaseH_sf"/>
</dbReference>
<proteinExistence type="predicted"/>